<protein>
    <recommendedName>
        <fullName evidence="4">HTH luxR-type domain-containing protein</fullName>
    </recommendedName>
</protein>
<reference evidence="6" key="1">
    <citation type="journal article" date="2019" name="Int. J. Syst. Evol. Microbiol.">
        <title>The Global Catalogue of Microorganisms (GCM) 10K type strain sequencing project: providing services to taxonomists for standard genome sequencing and annotation.</title>
        <authorList>
            <consortium name="The Broad Institute Genomics Platform"/>
            <consortium name="The Broad Institute Genome Sequencing Center for Infectious Disease"/>
            <person name="Wu L."/>
            <person name="Ma J."/>
        </authorList>
    </citation>
    <scope>NUCLEOTIDE SEQUENCE [LARGE SCALE GENOMIC DNA]</scope>
    <source>
        <strain evidence="6">JCM 4586</strain>
    </source>
</reference>
<keyword evidence="1" id="KW-0805">Transcription regulation</keyword>
<dbReference type="PROSITE" id="PS50043">
    <property type="entry name" value="HTH_LUXR_2"/>
    <property type="match status" value="1"/>
</dbReference>
<accession>A0ABQ2Z9Q0</accession>
<dbReference type="InterPro" id="IPR000792">
    <property type="entry name" value="Tscrpt_reg_LuxR_C"/>
</dbReference>
<dbReference type="RefSeq" id="WP_190025235.1">
    <property type="nucleotide sequence ID" value="NZ_BMUT01000019.1"/>
</dbReference>
<sequence length="119" mass="12960">MLDLGMAHGSLGEARRARTQSELAYRLARECGAAALVHSHRAGPAEDARERAGGLTHAEWRVAALAARGHTNREIAGQLFVTPSTVEQHLTRVFKKLKVKQREDLPLSLGLHGPDPALR</sequence>
<evidence type="ECO:0000256" key="1">
    <source>
        <dbReference type="ARBA" id="ARBA00023015"/>
    </source>
</evidence>
<gene>
    <name evidence="5" type="ORF">GCM10010324_63780</name>
</gene>
<dbReference type="PROSITE" id="PS00622">
    <property type="entry name" value="HTH_LUXR_1"/>
    <property type="match status" value="1"/>
</dbReference>
<dbReference type="SMART" id="SM00421">
    <property type="entry name" value="HTH_LUXR"/>
    <property type="match status" value="1"/>
</dbReference>
<dbReference type="InterPro" id="IPR036388">
    <property type="entry name" value="WH-like_DNA-bd_sf"/>
</dbReference>
<keyword evidence="2" id="KW-0238">DNA-binding</keyword>
<evidence type="ECO:0000256" key="2">
    <source>
        <dbReference type="ARBA" id="ARBA00023125"/>
    </source>
</evidence>
<evidence type="ECO:0000259" key="4">
    <source>
        <dbReference type="PROSITE" id="PS50043"/>
    </source>
</evidence>
<dbReference type="Gene3D" id="1.10.10.10">
    <property type="entry name" value="Winged helix-like DNA-binding domain superfamily/Winged helix DNA-binding domain"/>
    <property type="match status" value="1"/>
</dbReference>
<organism evidence="5 6">
    <name type="scientific">Streptomyces hiroshimensis</name>
    <dbReference type="NCBI Taxonomy" id="66424"/>
    <lineage>
        <taxon>Bacteria</taxon>
        <taxon>Bacillati</taxon>
        <taxon>Actinomycetota</taxon>
        <taxon>Actinomycetes</taxon>
        <taxon>Kitasatosporales</taxon>
        <taxon>Streptomycetaceae</taxon>
        <taxon>Streptomyces</taxon>
    </lineage>
</organism>
<dbReference type="Proteomes" id="UP000659223">
    <property type="component" value="Unassembled WGS sequence"/>
</dbReference>
<comment type="caution">
    <text evidence="5">The sequence shown here is derived from an EMBL/GenBank/DDBJ whole genome shotgun (WGS) entry which is preliminary data.</text>
</comment>
<feature type="domain" description="HTH luxR-type" evidence="4">
    <location>
        <begin position="48"/>
        <end position="113"/>
    </location>
</feature>
<dbReference type="PRINTS" id="PR00038">
    <property type="entry name" value="HTHLUXR"/>
</dbReference>
<evidence type="ECO:0000256" key="3">
    <source>
        <dbReference type="ARBA" id="ARBA00023163"/>
    </source>
</evidence>
<dbReference type="Pfam" id="PF00196">
    <property type="entry name" value="GerE"/>
    <property type="match status" value="1"/>
</dbReference>
<dbReference type="PANTHER" id="PTHR44688">
    <property type="entry name" value="DNA-BINDING TRANSCRIPTIONAL ACTIVATOR DEVR_DOSR"/>
    <property type="match status" value="1"/>
</dbReference>
<keyword evidence="6" id="KW-1185">Reference proteome</keyword>
<name>A0ABQ2Z9Q0_9ACTN</name>
<dbReference type="InterPro" id="IPR016032">
    <property type="entry name" value="Sig_transdc_resp-reg_C-effctor"/>
</dbReference>
<dbReference type="SUPFAM" id="SSF46894">
    <property type="entry name" value="C-terminal effector domain of the bipartite response regulators"/>
    <property type="match status" value="1"/>
</dbReference>
<proteinExistence type="predicted"/>
<evidence type="ECO:0000313" key="5">
    <source>
        <dbReference type="EMBL" id="GGY08077.1"/>
    </source>
</evidence>
<evidence type="ECO:0000313" key="6">
    <source>
        <dbReference type="Proteomes" id="UP000659223"/>
    </source>
</evidence>
<dbReference type="EMBL" id="BMUT01000019">
    <property type="protein sequence ID" value="GGY08077.1"/>
    <property type="molecule type" value="Genomic_DNA"/>
</dbReference>
<dbReference type="CDD" id="cd06170">
    <property type="entry name" value="LuxR_C_like"/>
    <property type="match status" value="1"/>
</dbReference>
<keyword evidence="3" id="KW-0804">Transcription</keyword>
<dbReference type="PANTHER" id="PTHR44688:SF16">
    <property type="entry name" value="DNA-BINDING TRANSCRIPTIONAL ACTIVATOR DEVR_DOSR"/>
    <property type="match status" value="1"/>
</dbReference>